<feature type="domain" description="HVO-A0261-like N-terminal" evidence="2">
    <location>
        <begin position="12"/>
        <end position="84"/>
    </location>
</feature>
<dbReference type="AlphaFoldDB" id="A0A8U0A683"/>
<evidence type="ECO:0000259" key="2">
    <source>
        <dbReference type="Pfam" id="PF25213"/>
    </source>
</evidence>
<evidence type="ECO:0000313" key="3">
    <source>
        <dbReference type="EMBL" id="UPM44369.1"/>
    </source>
</evidence>
<protein>
    <submittedName>
        <fullName evidence="3">Uncharacterized protein</fullName>
    </submittedName>
</protein>
<dbReference type="KEGG" id="haad:MW046_13025"/>
<evidence type="ECO:0000313" key="4">
    <source>
        <dbReference type="Proteomes" id="UP000831768"/>
    </source>
</evidence>
<accession>A0A8U0A683</accession>
<geneLocation type="plasmid" evidence="3 4">
    <name>unnamed1</name>
</geneLocation>
<proteinExistence type="predicted"/>
<sequence length="398" mass="44166">MEHTATNLVRLLDQRNNVLSRVIEGPTDASTLTQRVSVSRSTIDRALSAFKEWELIVPDSDRIEPTLFARLVGKIYGDFETEVRSVAGHLPPDSSSWSAVDTRADAVRLVTTRIEFLEYARTASTKRTLVADLPYARSTVDRAVRELEQAGLIQRTATGYATTDIGEWITTRYRVTREAIEDVLAVRDLLHYLPTDEVFPPALFAGINIERAERTVPYHLLEGLREHLVTADRVSAVFPTLPTPQFLSVCHHRVVQHGMTLELITTPTLADTLTDEFPRLLTEMVAATAGSATTFTGTPPPFGLILSTTDAGLGGSILVYDDHQSVVGALHADSDAALAWIKNYYEHIHEQATEMPSGWLDTVTTKASDSSTLSTNLDYVGHEDEASDRYDYNFIYKN</sequence>
<dbReference type="SUPFAM" id="SSF46785">
    <property type="entry name" value="Winged helix' DNA-binding domain"/>
    <property type="match status" value="1"/>
</dbReference>
<evidence type="ECO:0000259" key="1">
    <source>
        <dbReference type="Pfam" id="PF08350"/>
    </source>
</evidence>
<gene>
    <name evidence="3" type="ORF">MW046_13025</name>
</gene>
<feature type="domain" description="HVO-A0261-like N-terminal" evidence="2">
    <location>
        <begin position="110"/>
        <end position="181"/>
    </location>
</feature>
<dbReference type="InterPro" id="IPR036390">
    <property type="entry name" value="WH_DNA-bd_sf"/>
</dbReference>
<dbReference type="GeneID" id="71928986"/>
<dbReference type="RefSeq" id="WP_247995023.1">
    <property type="nucleotide sequence ID" value="NZ_CP096020.1"/>
</dbReference>
<reference evidence="3" key="1">
    <citation type="submission" date="2022-04" db="EMBL/GenBank/DDBJ databases">
        <title>Halocatena sp. nov., isolated from a salt lake.</title>
        <authorList>
            <person name="Cui H.-L."/>
        </authorList>
    </citation>
    <scope>NUCLEOTIDE SEQUENCE</scope>
    <source>
        <strain evidence="3">AD-1</strain>
        <plasmid evidence="3">unnamed1</plasmid>
    </source>
</reference>
<keyword evidence="4" id="KW-1185">Reference proteome</keyword>
<dbReference type="InterPro" id="IPR057527">
    <property type="entry name" value="HVO_A0261-like_N"/>
</dbReference>
<name>A0A8U0A683_9EURY</name>
<dbReference type="InterPro" id="IPR013561">
    <property type="entry name" value="FilR1_middle_dom"/>
</dbReference>
<dbReference type="Proteomes" id="UP000831768">
    <property type="component" value="Plasmid unnamed1"/>
</dbReference>
<feature type="domain" description="Methanogenesis regulatory protein FilR1 middle" evidence="1">
    <location>
        <begin position="217"/>
        <end position="350"/>
    </location>
</feature>
<keyword evidence="3" id="KW-0614">Plasmid</keyword>
<dbReference type="EMBL" id="CP096020">
    <property type="protein sequence ID" value="UPM44369.1"/>
    <property type="molecule type" value="Genomic_DNA"/>
</dbReference>
<dbReference type="Pfam" id="PF25213">
    <property type="entry name" value="HVO_A0261_N"/>
    <property type="match status" value="2"/>
</dbReference>
<dbReference type="Pfam" id="PF08350">
    <property type="entry name" value="FilR1_middle"/>
    <property type="match status" value="1"/>
</dbReference>
<organism evidence="3 4">
    <name type="scientific">Halocatena salina</name>
    <dbReference type="NCBI Taxonomy" id="2934340"/>
    <lineage>
        <taxon>Archaea</taxon>
        <taxon>Methanobacteriati</taxon>
        <taxon>Methanobacteriota</taxon>
        <taxon>Stenosarchaea group</taxon>
        <taxon>Halobacteria</taxon>
        <taxon>Halobacteriales</taxon>
        <taxon>Natronomonadaceae</taxon>
        <taxon>Halocatena</taxon>
    </lineage>
</organism>